<organism evidence="2 3">
    <name type="scientific">Streptomyces oryzae</name>
    <dbReference type="NCBI Taxonomy" id="1434886"/>
    <lineage>
        <taxon>Bacteria</taxon>
        <taxon>Bacillati</taxon>
        <taxon>Actinomycetota</taxon>
        <taxon>Actinomycetes</taxon>
        <taxon>Kitasatosporales</taxon>
        <taxon>Streptomycetaceae</taxon>
        <taxon>Streptomyces</taxon>
    </lineage>
</organism>
<dbReference type="Pfam" id="PF25637">
    <property type="entry name" value="DUF7942"/>
    <property type="match status" value="1"/>
</dbReference>
<proteinExistence type="predicted"/>
<feature type="transmembrane region" description="Helical" evidence="1">
    <location>
        <begin position="21"/>
        <end position="39"/>
    </location>
</feature>
<keyword evidence="3" id="KW-1185">Reference proteome</keyword>
<dbReference type="EMBL" id="JADKMA010000014">
    <property type="protein sequence ID" value="MBO8191039.1"/>
    <property type="molecule type" value="Genomic_DNA"/>
</dbReference>
<gene>
    <name evidence="2" type="ORF">ITI46_04905</name>
</gene>
<dbReference type="Proteomes" id="UP001519064">
    <property type="component" value="Unassembled WGS sequence"/>
</dbReference>
<name>A0ABS3X6N6_9ACTN</name>
<evidence type="ECO:0000313" key="2">
    <source>
        <dbReference type="EMBL" id="MBO8191039.1"/>
    </source>
</evidence>
<evidence type="ECO:0008006" key="4">
    <source>
        <dbReference type="Google" id="ProtNLM"/>
    </source>
</evidence>
<keyword evidence="1" id="KW-0812">Transmembrane</keyword>
<comment type="caution">
    <text evidence="2">The sequence shown here is derived from an EMBL/GenBank/DDBJ whole genome shotgun (WGS) entry which is preliminary data.</text>
</comment>
<dbReference type="InterPro" id="IPR057702">
    <property type="entry name" value="DUF7942"/>
</dbReference>
<sequence length="109" mass="11139">MTDSDATRTALGTVRDAFRSVLARGYLAVCAALVIWAVVVSSGDQPDASMAGVIPLFATAPVSLIVLVLPDHVSMLFVAVGLGALVNALIIGWCARTLRRGSGGSAPMA</sequence>
<keyword evidence="1" id="KW-0472">Membrane</keyword>
<evidence type="ECO:0000313" key="3">
    <source>
        <dbReference type="Proteomes" id="UP001519064"/>
    </source>
</evidence>
<protein>
    <recommendedName>
        <fullName evidence="4">Integral membrane protein</fullName>
    </recommendedName>
</protein>
<accession>A0ABS3X6N6</accession>
<keyword evidence="1" id="KW-1133">Transmembrane helix</keyword>
<feature type="transmembrane region" description="Helical" evidence="1">
    <location>
        <begin position="51"/>
        <end position="69"/>
    </location>
</feature>
<feature type="transmembrane region" description="Helical" evidence="1">
    <location>
        <begin position="75"/>
        <end position="95"/>
    </location>
</feature>
<evidence type="ECO:0000256" key="1">
    <source>
        <dbReference type="SAM" id="Phobius"/>
    </source>
</evidence>
<dbReference type="NCBIfam" id="NF046119">
    <property type="entry name" value="memb_SCO4225"/>
    <property type="match status" value="1"/>
</dbReference>
<reference evidence="2 3" key="1">
    <citation type="submission" date="2020-11" db="EMBL/GenBank/DDBJ databases">
        <title>Streptomyces spirodelae sp. nov., isolated from duckweed.</title>
        <authorList>
            <person name="Saimee Y."/>
            <person name="Duangmal K."/>
        </authorList>
    </citation>
    <scope>NUCLEOTIDE SEQUENCE [LARGE SCALE GENOMIC DNA]</scope>
    <source>
        <strain evidence="2 3">S16-07</strain>
    </source>
</reference>